<protein>
    <submittedName>
        <fullName evidence="1">Uncharacterized protein</fullName>
    </submittedName>
</protein>
<dbReference type="RefSeq" id="WP_199019852.1">
    <property type="nucleotide sequence ID" value="NZ_JAELUP010000065.1"/>
</dbReference>
<proteinExistence type="predicted"/>
<organism evidence="1 2">
    <name type="scientific">Paenibacillus roseus</name>
    <dbReference type="NCBI Taxonomy" id="2798579"/>
    <lineage>
        <taxon>Bacteria</taxon>
        <taxon>Bacillati</taxon>
        <taxon>Bacillota</taxon>
        <taxon>Bacilli</taxon>
        <taxon>Bacillales</taxon>
        <taxon>Paenibacillaceae</taxon>
        <taxon>Paenibacillus</taxon>
    </lineage>
</organism>
<gene>
    <name evidence="1" type="ORF">JFN88_13740</name>
</gene>
<reference evidence="1" key="1">
    <citation type="submission" date="2020-12" db="EMBL/GenBank/DDBJ databases">
        <authorList>
            <person name="Huq M.A."/>
        </authorList>
    </citation>
    <scope>NUCLEOTIDE SEQUENCE</scope>
    <source>
        <strain evidence="1">MAHUQ-46</strain>
    </source>
</reference>
<dbReference type="AlphaFoldDB" id="A0A934MQX5"/>
<keyword evidence="2" id="KW-1185">Reference proteome</keyword>
<dbReference type="Proteomes" id="UP000640274">
    <property type="component" value="Unassembled WGS sequence"/>
</dbReference>
<sequence length="73" mass="8413">MSDTYQVYIADGRKHFLHGTAGHSCSAYALSIVPTVLEWMELDVKPTYDITERLQTVIQQLEIRKQNGWKSRS</sequence>
<accession>A0A934MQX5</accession>
<comment type="caution">
    <text evidence="1">The sequence shown here is derived from an EMBL/GenBank/DDBJ whole genome shotgun (WGS) entry which is preliminary data.</text>
</comment>
<evidence type="ECO:0000313" key="1">
    <source>
        <dbReference type="EMBL" id="MBJ6362333.1"/>
    </source>
</evidence>
<dbReference type="EMBL" id="JAELUP010000065">
    <property type="protein sequence ID" value="MBJ6362333.1"/>
    <property type="molecule type" value="Genomic_DNA"/>
</dbReference>
<name>A0A934MQX5_9BACL</name>
<evidence type="ECO:0000313" key="2">
    <source>
        <dbReference type="Proteomes" id="UP000640274"/>
    </source>
</evidence>